<gene>
    <name evidence="1" type="ORF">NDU88_007554</name>
</gene>
<organism evidence="1 2">
    <name type="scientific">Pleurodeles waltl</name>
    <name type="common">Iberian ribbed newt</name>
    <dbReference type="NCBI Taxonomy" id="8319"/>
    <lineage>
        <taxon>Eukaryota</taxon>
        <taxon>Metazoa</taxon>
        <taxon>Chordata</taxon>
        <taxon>Craniata</taxon>
        <taxon>Vertebrata</taxon>
        <taxon>Euteleostomi</taxon>
        <taxon>Amphibia</taxon>
        <taxon>Batrachia</taxon>
        <taxon>Caudata</taxon>
        <taxon>Salamandroidea</taxon>
        <taxon>Salamandridae</taxon>
        <taxon>Pleurodelinae</taxon>
        <taxon>Pleurodeles</taxon>
    </lineage>
</organism>
<name>A0AAV7N4L6_PLEWA</name>
<protein>
    <submittedName>
        <fullName evidence="1">Uncharacterized protein</fullName>
    </submittedName>
</protein>
<keyword evidence="2" id="KW-1185">Reference proteome</keyword>
<sequence>MVCGACYTQNKYFKLIGFKLVITGIGDEAPAIGRGFTLFGSRAALKSIWRVSSCILSSRSRKGCARTKAALASELEIAQRLCARRLHSLGQQSVREQ</sequence>
<evidence type="ECO:0000313" key="1">
    <source>
        <dbReference type="EMBL" id="KAJ1110199.1"/>
    </source>
</evidence>
<reference evidence="1" key="1">
    <citation type="journal article" date="2022" name="bioRxiv">
        <title>Sequencing and chromosome-scale assembly of the giantPleurodeles waltlgenome.</title>
        <authorList>
            <person name="Brown T."/>
            <person name="Elewa A."/>
            <person name="Iarovenko S."/>
            <person name="Subramanian E."/>
            <person name="Araus A.J."/>
            <person name="Petzold A."/>
            <person name="Susuki M."/>
            <person name="Suzuki K.-i.T."/>
            <person name="Hayashi T."/>
            <person name="Toyoda A."/>
            <person name="Oliveira C."/>
            <person name="Osipova E."/>
            <person name="Leigh N.D."/>
            <person name="Simon A."/>
            <person name="Yun M.H."/>
        </authorList>
    </citation>
    <scope>NUCLEOTIDE SEQUENCE</scope>
    <source>
        <strain evidence="1">20211129_DDA</strain>
        <tissue evidence="1">Liver</tissue>
    </source>
</reference>
<dbReference type="Proteomes" id="UP001066276">
    <property type="component" value="Chromosome 9"/>
</dbReference>
<proteinExistence type="predicted"/>
<comment type="caution">
    <text evidence="1">The sequence shown here is derived from an EMBL/GenBank/DDBJ whole genome shotgun (WGS) entry which is preliminary data.</text>
</comment>
<dbReference type="AlphaFoldDB" id="A0AAV7N4L6"/>
<dbReference type="EMBL" id="JANPWB010000013">
    <property type="protein sequence ID" value="KAJ1110199.1"/>
    <property type="molecule type" value="Genomic_DNA"/>
</dbReference>
<accession>A0AAV7N4L6</accession>
<evidence type="ECO:0000313" key="2">
    <source>
        <dbReference type="Proteomes" id="UP001066276"/>
    </source>
</evidence>